<dbReference type="eggNOG" id="ENOG502QQEQ">
    <property type="taxonomic scope" value="Eukaryota"/>
</dbReference>
<name>A0A022RM10_ERYGU</name>
<proteinExistence type="inferred from homology"/>
<keyword evidence="10" id="KW-1185">Reference proteome</keyword>
<dbReference type="PANTHER" id="PTHR46372:SF2">
    <property type="entry name" value="PROTEIN WVD2-LIKE 3"/>
    <property type="match status" value="1"/>
</dbReference>
<evidence type="ECO:0000256" key="4">
    <source>
        <dbReference type="ARBA" id="ARBA00022701"/>
    </source>
</evidence>
<accession>A0A022RM10</accession>
<protein>
    <recommendedName>
        <fullName evidence="8">TPX2 C-terminal domain-containing protein</fullName>
    </recommendedName>
</protein>
<feature type="coiled-coil region" evidence="6">
    <location>
        <begin position="50"/>
        <end position="84"/>
    </location>
</feature>
<evidence type="ECO:0000256" key="3">
    <source>
        <dbReference type="ARBA" id="ARBA00022490"/>
    </source>
</evidence>
<keyword evidence="4" id="KW-0493">Microtubule</keyword>
<dbReference type="STRING" id="4155.A0A022RM10"/>
<dbReference type="Pfam" id="PF06886">
    <property type="entry name" value="TPX2"/>
    <property type="match status" value="1"/>
</dbReference>
<dbReference type="InterPro" id="IPR027329">
    <property type="entry name" value="TPX2_C"/>
</dbReference>
<dbReference type="PANTHER" id="PTHR46372">
    <property type="entry name" value="PROTEIN WVD2-LIKE 3"/>
    <property type="match status" value="1"/>
</dbReference>
<dbReference type="GO" id="GO:0005874">
    <property type="term" value="C:microtubule"/>
    <property type="evidence" value="ECO:0007669"/>
    <property type="project" value="UniProtKB-KW"/>
</dbReference>
<dbReference type="EMBL" id="KI630377">
    <property type="protein sequence ID" value="EYU40833.1"/>
    <property type="molecule type" value="Genomic_DNA"/>
</dbReference>
<gene>
    <name evidence="9" type="ORF">MIMGU_mgv1a013354mg</name>
</gene>
<feature type="region of interest" description="Disordered" evidence="7">
    <location>
        <begin position="101"/>
        <end position="175"/>
    </location>
</feature>
<evidence type="ECO:0000313" key="10">
    <source>
        <dbReference type="Proteomes" id="UP000030748"/>
    </source>
</evidence>
<keyword evidence="6" id="KW-0175">Coiled coil</keyword>
<sequence>MLRKVPNRVHESENRIKPAVGISQTRIKHDTSSRFGFKCNERAEKRKEFDMKIEERIHAKEAEMHQLQEKNQEKTEAQVKLLRKSLNFKAKPLPSFYHGVIHDSSDRNKAKSSNVARKIETKSLNSSDKNGAILKNAPRRRSDQPLVSGATSCHSTVTSESSPSSPGSEISKGRKVVPARVDNKIIYKGKTMDGNKIIKNKNNTIGTAFGNNLGTRRKAVVIV</sequence>
<keyword evidence="3" id="KW-0963">Cytoplasm</keyword>
<dbReference type="AlphaFoldDB" id="A0A022RM10"/>
<organism evidence="9 10">
    <name type="scientific">Erythranthe guttata</name>
    <name type="common">Yellow monkey flower</name>
    <name type="synonym">Mimulus guttatus</name>
    <dbReference type="NCBI Taxonomy" id="4155"/>
    <lineage>
        <taxon>Eukaryota</taxon>
        <taxon>Viridiplantae</taxon>
        <taxon>Streptophyta</taxon>
        <taxon>Embryophyta</taxon>
        <taxon>Tracheophyta</taxon>
        <taxon>Spermatophyta</taxon>
        <taxon>Magnoliopsida</taxon>
        <taxon>eudicotyledons</taxon>
        <taxon>Gunneridae</taxon>
        <taxon>Pentapetalae</taxon>
        <taxon>asterids</taxon>
        <taxon>lamiids</taxon>
        <taxon>Lamiales</taxon>
        <taxon>Phrymaceae</taxon>
        <taxon>Erythranthe</taxon>
    </lineage>
</organism>
<dbReference type="GO" id="GO:0008017">
    <property type="term" value="F:microtubule binding"/>
    <property type="evidence" value="ECO:0007669"/>
    <property type="project" value="InterPro"/>
</dbReference>
<feature type="compositionally biased region" description="Low complexity" evidence="7">
    <location>
        <begin position="152"/>
        <end position="170"/>
    </location>
</feature>
<comment type="similarity">
    <text evidence="2">Belongs to the TPX2 family.</text>
</comment>
<comment type="subcellular location">
    <subcellularLocation>
        <location evidence="1">Cytoplasm</location>
        <location evidence="1">Cytoskeleton</location>
    </subcellularLocation>
</comment>
<evidence type="ECO:0000256" key="7">
    <source>
        <dbReference type="SAM" id="MobiDB-lite"/>
    </source>
</evidence>
<evidence type="ECO:0000256" key="1">
    <source>
        <dbReference type="ARBA" id="ARBA00004245"/>
    </source>
</evidence>
<dbReference type="InterPro" id="IPR044806">
    <property type="entry name" value="WVD2/WDL1-4"/>
</dbReference>
<evidence type="ECO:0000256" key="5">
    <source>
        <dbReference type="ARBA" id="ARBA00023212"/>
    </source>
</evidence>
<dbReference type="GO" id="GO:0000226">
    <property type="term" value="P:microtubule cytoskeleton organization"/>
    <property type="evidence" value="ECO:0007669"/>
    <property type="project" value="InterPro"/>
</dbReference>
<reference evidence="9 10" key="1">
    <citation type="journal article" date="2013" name="Proc. Natl. Acad. Sci. U.S.A.">
        <title>Fine-scale variation in meiotic recombination in Mimulus inferred from population shotgun sequencing.</title>
        <authorList>
            <person name="Hellsten U."/>
            <person name="Wright K.M."/>
            <person name="Jenkins J."/>
            <person name="Shu S."/>
            <person name="Yuan Y."/>
            <person name="Wessler S.R."/>
            <person name="Schmutz J."/>
            <person name="Willis J.H."/>
            <person name="Rokhsar D.S."/>
        </authorList>
    </citation>
    <scope>NUCLEOTIDE SEQUENCE [LARGE SCALE GENOMIC DNA]</scope>
    <source>
        <strain evidence="10">cv. DUN x IM62</strain>
    </source>
</reference>
<feature type="domain" description="TPX2 C-terminal" evidence="8">
    <location>
        <begin position="35"/>
        <end position="106"/>
    </location>
</feature>
<dbReference type="Proteomes" id="UP000030748">
    <property type="component" value="Unassembled WGS sequence"/>
</dbReference>
<evidence type="ECO:0000256" key="6">
    <source>
        <dbReference type="SAM" id="Coils"/>
    </source>
</evidence>
<evidence type="ECO:0000256" key="2">
    <source>
        <dbReference type="ARBA" id="ARBA00005885"/>
    </source>
</evidence>
<evidence type="ECO:0000259" key="8">
    <source>
        <dbReference type="Pfam" id="PF06886"/>
    </source>
</evidence>
<evidence type="ECO:0000313" key="9">
    <source>
        <dbReference type="EMBL" id="EYU40833.1"/>
    </source>
</evidence>
<keyword evidence="5" id="KW-0206">Cytoskeleton</keyword>